<evidence type="ECO:0000313" key="2">
    <source>
        <dbReference type="EMBL" id="KAK3277555.1"/>
    </source>
</evidence>
<gene>
    <name evidence="2" type="ORF">CYMTET_14449</name>
</gene>
<proteinExistence type="predicted"/>
<dbReference type="Proteomes" id="UP001190700">
    <property type="component" value="Unassembled WGS sequence"/>
</dbReference>
<accession>A0AAE0GFY8</accession>
<sequence length="111" mass="11857">MGDFWSTARLALRNKGGAAIRESGEQHLTTLWREVDQELLGELDALEADMAAEAEAGDVPSYLQDTEEIPSLPSVPADGEANAVPPPPQGYPAIQTDEYGLPVANTPQRAV</sequence>
<comment type="caution">
    <text evidence="2">The sequence shown here is derived from an EMBL/GenBank/DDBJ whole genome shotgun (WGS) entry which is preliminary data.</text>
</comment>
<dbReference type="EMBL" id="LGRX02006052">
    <property type="protein sequence ID" value="KAK3277555.1"/>
    <property type="molecule type" value="Genomic_DNA"/>
</dbReference>
<reference evidence="2 3" key="1">
    <citation type="journal article" date="2015" name="Genome Biol. Evol.">
        <title>Comparative Genomics of a Bacterivorous Green Alga Reveals Evolutionary Causalities and Consequences of Phago-Mixotrophic Mode of Nutrition.</title>
        <authorList>
            <person name="Burns J.A."/>
            <person name="Paasch A."/>
            <person name="Narechania A."/>
            <person name="Kim E."/>
        </authorList>
    </citation>
    <scope>NUCLEOTIDE SEQUENCE [LARGE SCALE GENOMIC DNA]</scope>
    <source>
        <strain evidence="2 3">PLY_AMNH</strain>
    </source>
</reference>
<keyword evidence="3" id="KW-1185">Reference proteome</keyword>
<organism evidence="2 3">
    <name type="scientific">Cymbomonas tetramitiformis</name>
    <dbReference type="NCBI Taxonomy" id="36881"/>
    <lineage>
        <taxon>Eukaryota</taxon>
        <taxon>Viridiplantae</taxon>
        <taxon>Chlorophyta</taxon>
        <taxon>Pyramimonadophyceae</taxon>
        <taxon>Pyramimonadales</taxon>
        <taxon>Pyramimonadaceae</taxon>
        <taxon>Cymbomonas</taxon>
    </lineage>
</organism>
<evidence type="ECO:0000256" key="1">
    <source>
        <dbReference type="SAM" id="MobiDB-lite"/>
    </source>
</evidence>
<dbReference type="AlphaFoldDB" id="A0AAE0GFY8"/>
<name>A0AAE0GFY8_9CHLO</name>
<feature type="region of interest" description="Disordered" evidence="1">
    <location>
        <begin position="69"/>
        <end position="111"/>
    </location>
</feature>
<protein>
    <submittedName>
        <fullName evidence="2">Uncharacterized protein</fullName>
    </submittedName>
</protein>
<evidence type="ECO:0000313" key="3">
    <source>
        <dbReference type="Proteomes" id="UP001190700"/>
    </source>
</evidence>